<evidence type="ECO:0000313" key="15">
    <source>
        <dbReference type="Proteomes" id="UP000007590"/>
    </source>
</evidence>
<dbReference type="PROSITE" id="PS51123">
    <property type="entry name" value="OMPA_2"/>
    <property type="match status" value="1"/>
</dbReference>
<evidence type="ECO:0000259" key="13">
    <source>
        <dbReference type="PROSITE" id="PS51123"/>
    </source>
</evidence>
<dbReference type="Proteomes" id="UP000007590">
    <property type="component" value="Chromosome"/>
</dbReference>
<evidence type="ECO:0000256" key="1">
    <source>
        <dbReference type="ARBA" id="ARBA00004571"/>
    </source>
</evidence>
<dbReference type="OrthoDB" id="1522982at2"/>
<dbReference type="GO" id="GO:0046930">
    <property type="term" value="C:pore complex"/>
    <property type="evidence" value="ECO:0007669"/>
    <property type="project" value="UniProtKB-KW"/>
</dbReference>
<keyword evidence="6" id="KW-0406">Ion transport</keyword>
<dbReference type="Pfam" id="PF00691">
    <property type="entry name" value="OmpA"/>
    <property type="match status" value="1"/>
</dbReference>
<dbReference type="InterPro" id="IPR011250">
    <property type="entry name" value="OMP/PagP_B-barrel"/>
</dbReference>
<evidence type="ECO:0000256" key="10">
    <source>
        <dbReference type="PROSITE-ProRule" id="PRU00473"/>
    </source>
</evidence>
<keyword evidence="8 10" id="KW-0472">Membrane</keyword>
<dbReference type="eggNOG" id="COG3637">
    <property type="taxonomic scope" value="Bacteria"/>
</dbReference>
<feature type="domain" description="OmpA-like" evidence="13">
    <location>
        <begin position="308"/>
        <end position="422"/>
    </location>
</feature>
<evidence type="ECO:0000256" key="6">
    <source>
        <dbReference type="ARBA" id="ARBA00023065"/>
    </source>
</evidence>
<sequence length="422" mass="46306">MKKSKFLTLFFAAAAVSPAIAQDGGSKVFGGAKQFRTWQLGINAGVATPFVFLGGHNDYNKPDYNFGYGAYIQKQITPAFGLKLDYQGGKVSGSYDPDENNQGKPAFNDFSTKINYAASLQAQIDLTSLLLKRDSKVALYVQGGYGLTGYKPDGNKRTEQFIPVGGGLKFKLTEGINLDLGYTMNFLDADNLDRTWFGPSNDKWSYGYAGLNFALGSKSKKNLDWVNPYALMYDELKDNELRQEVETLKSRVAATEGDVSNIKKDADGDGVSDVFDKEPNTPAGNVVDGAGRTIVFPKTVSKPKVEDKIAQWNADFKNILFDTGKATIRPESLSILEKAANEMAEYPQYKFYVDGYTDNVGNAKTNKTLSQKRAAAVAQALKNNGVEASRIKSRGFGSEKPKCSNKTTEGKQCNRRVEIKLQ</sequence>
<evidence type="ECO:0000256" key="7">
    <source>
        <dbReference type="ARBA" id="ARBA00023114"/>
    </source>
</evidence>
<evidence type="ECO:0000313" key="14">
    <source>
        <dbReference type="EMBL" id="AFD09163.1"/>
    </source>
</evidence>
<dbReference type="HOGENOM" id="CLU_047401_0_0_10"/>
<keyword evidence="3" id="KW-1134">Transmembrane beta strand</keyword>
<gene>
    <name evidence="14" type="ordered locus">Solca_4173</name>
</gene>
<keyword evidence="9" id="KW-0998">Cell outer membrane</keyword>
<dbReference type="InterPro" id="IPR027385">
    <property type="entry name" value="Beta-barrel_OMP"/>
</dbReference>
<keyword evidence="7" id="KW-0626">Porin</keyword>
<dbReference type="STRING" id="929556.Solca_4173"/>
<reference evidence="14" key="1">
    <citation type="submission" date="2012-02" db="EMBL/GenBank/DDBJ databases">
        <title>The complete genome of Solitalea canadensis DSM 3403.</title>
        <authorList>
            <consortium name="US DOE Joint Genome Institute (JGI-PGF)"/>
            <person name="Lucas S."/>
            <person name="Copeland A."/>
            <person name="Lapidus A."/>
            <person name="Glavina del Rio T."/>
            <person name="Dalin E."/>
            <person name="Tice H."/>
            <person name="Bruce D."/>
            <person name="Goodwin L."/>
            <person name="Pitluck S."/>
            <person name="Peters L."/>
            <person name="Ovchinnikova G."/>
            <person name="Lu M."/>
            <person name="Kyrpides N."/>
            <person name="Mavromatis K."/>
            <person name="Ivanova N."/>
            <person name="Brettin T."/>
            <person name="Detter J.C."/>
            <person name="Han C."/>
            <person name="Larimer F."/>
            <person name="Land M."/>
            <person name="Hauser L."/>
            <person name="Markowitz V."/>
            <person name="Cheng J.-F."/>
            <person name="Hugenholtz P."/>
            <person name="Woyke T."/>
            <person name="Wu D."/>
            <person name="Spring S."/>
            <person name="Schroeder M."/>
            <person name="Kopitz M."/>
            <person name="Brambilla E."/>
            <person name="Klenk H.-P."/>
            <person name="Eisen J.A."/>
        </authorList>
    </citation>
    <scope>NUCLEOTIDE SEQUENCE</scope>
    <source>
        <strain evidence="14">DSM 3403</strain>
    </source>
</reference>
<dbReference type="eggNOG" id="COG2885">
    <property type="taxonomic scope" value="Bacteria"/>
</dbReference>
<dbReference type="SUPFAM" id="SSF56925">
    <property type="entry name" value="OMPA-like"/>
    <property type="match status" value="1"/>
</dbReference>
<dbReference type="PRINTS" id="PR01021">
    <property type="entry name" value="OMPADOMAIN"/>
</dbReference>
<keyword evidence="4" id="KW-0812">Transmembrane</keyword>
<dbReference type="SUPFAM" id="SSF103088">
    <property type="entry name" value="OmpA-like"/>
    <property type="match status" value="1"/>
</dbReference>
<keyword evidence="5 12" id="KW-0732">Signal</keyword>
<dbReference type="RefSeq" id="WP_014682385.1">
    <property type="nucleotide sequence ID" value="NC_017770.1"/>
</dbReference>
<accession>H8KL80</accession>
<dbReference type="PANTHER" id="PTHR30329:SF21">
    <property type="entry name" value="LIPOPROTEIN YIAD-RELATED"/>
    <property type="match status" value="1"/>
</dbReference>
<evidence type="ECO:0000256" key="4">
    <source>
        <dbReference type="ARBA" id="ARBA00022692"/>
    </source>
</evidence>
<dbReference type="GO" id="GO:0009279">
    <property type="term" value="C:cell outer membrane"/>
    <property type="evidence" value="ECO:0007669"/>
    <property type="project" value="UniProtKB-SubCell"/>
</dbReference>
<evidence type="ECO:0000256" key="12">
    <source>
        <dbReference type="SAM" id="SignalP"/>
    </source>
</evidence>
<comment type="subcellular location">
    <subcellularLocation>
        <location evidence="1">Cell outer membrane</location>
        <topology evidence="1">Multi-pass membrane protein</topology>
    </subcellularLocation>
</comment>
<dbReference type="GO" id="GO:0015288">
    <property type="term" value="F:porin activity"/>
    <property type="evidence" value="ECO:0007669"/>
    <property type="project" value="UniProtKB-KW"/>
</dbReference>
<dbReference type="PANTHER" id="PTHR30329">
    <property type="entry name" value="STATOR ELEMENT OF FLAGELLAR MOTOR COMPLEX"/>
    <property type="match status" value="1"/>
</dbReference>
<dbReference type="KEGG" id="scn:Solca_4173"/>
<evidence type="ECO:0000256" key="8">
    <source>
        <dbReference type="ARBA" id="ARBA00023136"/>
    </source>
</evidence>
<keyword evidence="2" id="KW-0813">Transport</keyword>
<evidence type="ECO:0000256" key="5">
    <source>
        <dbReference type="ARBA" id="ARBA00022729"/>
    </source>
</evidence>
<dbReference type="Gene3D" id="2.40.160.20">
    <property type="match status" value="1"/>
</dbReference>
<dbReference type="GO" id="GO:0006811">
    <property type="term" value="P:monoatomic ion transport"/>
    <property type="evidence" value="ECO:0007669"/>
    <property type="project" value="UniProtKB-KW"/>
</dbReference>
<evidence type="ECO:0000256" key="2">
    <source>
        <dbReference type="ARBA" id="ARBA00022448"/>
    </source>
</evidence>
<dbReference type="AlphaFoldDB" id="H8KL80"/>
<dbReference type="InterPro" id="IPR050330">
    <property type="entry name" value="Bact_OuterMem_StrucFunc"/>
</dbReference>
<feature type="region of interest" description="Disordered" evidence="11">
    <location>
        <begin position="394"/>
        <end position="414"/>
    </location>
</feature>
<evidence type="ECO:0000256" key="11">
    <source>
        <dbReference type="SAM" id="MobiDB-lite"/>
    </source>
</evidence>
<evidence type="ECO:0000256" key="9">
    <source>
        <dbReference type="ARBA" id="ARBA00023237"/>
    </source>
</evidence>
<keyword evidence="15" id="KW-1185">Reference proteome</keyword>
<evidence type="ECO:0000256" key="3">
    <source>
        <dbReference type="ARBA" id="ARBA00022452"/>
    </source>
</evidence>
<dbReference type="EMBL" id="CP003349">
    <property type="protein sequence ID" value="AFD09163.1"/>
    <property type="molecule type" value="Genomic_DNA"/>
</dbReference>
<feature type="chain" id="PRO_5003614221" evidence="12">
    <location>
        <begin position="22"/>
        <end position="422"/>
    </location>
</feature>
<dbReference type="InterPro" id="IPR036737">
    <property type="entry name" value="OmpA-like_sf"/>
</dbReference>
<protein>
    <submittedName>
        <fullName evidence="14">Outer membrane protein/peptidoglycan-associated (Lipo)protein</fullName>
    </submittedName>
</protein>
<name>H8KL80_SOLCM</name>
<feature type="signal peptide" evidence="12">
    <location>
        <begin position="1"/>
        <end position="21"/>
    </location>
</feature>
<dbReference type="CDD" id="cd07185">
    <property type="entry name" value="OmpA_C-like"/>
    <property type="match status" value="1"/>
</dbReference>
<dbReference type="Gene3D" id="3.30.1330.60">
    <property type="entry name" value="OmpA-like domain"/>
    <property type="match status" value="1"/>
</dbReference>
<organism evidence="14 15">
    <name type="scientific">Solitalea canadensis (strain ATCC 29591 / DSM 3403 / JCM 21819 / LMG 8368 / NBRC 15130 / NCIMB 12057 / USAM 9D)</name>
    <name type="common">Flexibacter canadensis</name>
    <dbReference type="NCBI Taxonomy" id="929556"/>
    <lineage>
        <taxon>Bacteria</taxon>
        <taxon>Pseudomonadati</taxon>
        <taxon>Bacteroidota</taxon>
        <taxon>Sphingobacteriia</taxon>
        <taxon>Sphingobacteriales</taxon>
        <taxon>Sphingobacteriaceae</taxon>
        <taxon>Solitalea</taxon>
    </lineage>
</organism>
<dbReference type="InterPro" id="IPR006664">
    <property type="entry name" value="OMP_bac"/>
</dbReference>
<dbReference type="InterPro" id="IPR006665">
    <property type="entry name" value="OmpA-like"/>
</dbReference>
<dbReference type="Pfam" id="PF13505">
    <property type="entry name" value="OMP_b-brl"/>
    <property type="match status" value="1"/>
</dbReference>
<proteinExistence type="predicted"/>